<dbReference type="Pfam" id="PF24668">
    <property type="entry name" value="KH_Vigilin"/>
    <property type="match status" value="1"/>
</dbReference>
<feature type="domain" description="K Homology" evidence="8">
    <location>
        <begin position="188"/>
        <end position="256"/>
    </location>
</feature>
<feature type="region of interest" description="Disordered" evidence="7">
    <location>
        <begin position="1295"/>
        <end position="1370"/>
    </location>
</feature>
<dbReference type="PROSITE" id="PS50084">
    <property type="entry name" value="KH_TYPE_1"/>
    <property type="match status" value="12"/>
</dbReference>
<dbReference type="InterPro" id="IPR057778">
    <property type="entry name" value="KH_Vigilin_N"/>
</dbReference>
<dbReference type="CDD" id="cd22418">
    <property type="entry name" value="KH-I_Vigilin_rpt15"/>
    <property type="match status" value="1"/>
</dbReference>
<protein>
    <recommendedName>
        <fullName evidence="8">K Homology domain-containing protein</fullName>
    </recommendedName>
</protein>
<dbReference type="Gene3D" id="3.30.1370.10">
    <property type="entry name" value="K Homology domain, type 1"/>
    <property type="match status" value="13"/>
</dbReference>
<keyword evidence="10" id="KW-1185">Reference proteome</keyword>
<evidence type="ECO:0000313" key="9">
    <source>
        <dbReference type="EMBL" id="KAJ6225250.1"/>
    </source>
</evidence>
<evidence type="ECO:0000256" key="7">
    <source>
        <dbReference type="SAM" id="MobiDB-lite"/>
    </source>
</evidence>
<keyword evidence="6" id="KW-0175">Coiled coil</keyword>
<organism evidence="9 10">
    <name type="scientific">Blomia tropicalis</name>
    <name type="common">Mite</name>
    <dbReference type="NCBI Taxonomy" id="40697"/>
    <lineage>
        <taxon>Eukaryota</taxon>
        <taxon>Metazoa</taxon>
        <taxon>Ecdysozoa</taxon>
        <taxon>Arthropoda</taxon>
        <taxon>Chelicerata</taxon>
        <taxon>Arachnida</taxon>
        <taxon>Acari</taxon>
        <taxon>Acariformes</taxon>
        <taxon>Sarcoptiformes</taxon>
        <taxon>Astigmata</taxon>
        <taxon>Glycyphagoidea</taxon>
        <taxon>Echimyopodidae</taxon>
        <taxon>Blomia</taxon>
    </lineage>
</organism>
<dbReference type="GO" id="GO:0003729">
    <property type="term" value="F:mRNA binding"/>
    <property type="evidence" value="ECO:0007669"/>
    <property type="project" value="TreeGrafter"/>
</dbReference>
<dbReference type="InterPro" id="IPR004087">
    <property type="entry name" value="KH_dom"/>
</dbReference>
<dbReference type="Proteomes" id="UP001142055">
    <property type="component" value="Chromosome 1"/>
</dbReference>
<dbReference type="InterPro" id="IPR004088">
    <property type="entry name" value="KH_dom_type_1"/>
</dbReference>
<dbReference type="CDD" id="cd22416">
    <property type="entry name" value="KH-I_Vigilin_rpt13"/>
    <property type="match status" value="1"/>
</dbReference>
<dbReference type="CDD" id="cd22417">
    <property type="entry name" value="KH-I_Vigilin_rpt14"/>
    <property type="match status" value="1"/>
</dbReference>
<feature type="region of interest" description="Disordered" evidence="7">
    <location>
        <begin position="510"/>
        <end position="545"/>
    </location>
</feature>
<feature type="domain" description="K Homology" evidence="8">
    <location>
        <begin position="1112"/>
        <end position="1185"/>
    </location>
</feature>
<feature type="domain" description="K Homology" evidence="8">
    <location>
        <begin position="333"/>
        <end position="401"/>
    </location>
</feature>
<feature type="compositionally biased region" description="Polar residues" evidence="7">
    <location>
        <begin position="36"/>
        <end position="49"/>
    </location>
</feature>
<feature type="domain" description="K Homology" evidence="8">
    <location>
        <begin position="647"/>
        <end position="711"/>
    </location>
</feature>
<feature type="domain" description="K Homology" evidence="8">
    <location>
        <begin position="573"/>
        <end position="642"/>
    </location>
</feature>
<evidence type="ECO:0000256" key="6">
    <source>
        <dbReference type="SAM" id="Coils"/>
    </source>
</evidence>
<feature type="domain" description="K Homology" evidence="8">
    <location>
        <begin position="1034"/>
        <end position="1100"/>
    </location>
</feature>
<proteinExistence type="predicted"/>
<dbReference type="CDD" id="cd22407">
    <property type="entry name" value="KH-I_Vigilin_rpt3"/>
    <property type="match status" value="1"/>
</dbReference>
<feature type="region of interest" description="Disordered" evidence="7">
    <location>
        <begin position="14"/>
        <end position="64"/>
    </location>
</feature>
<keyword evidence="3" id="KW-0677">Repeat</keyword>
<evidence type="ECO:0000256" key="3">
    <source>
        <dbReference type="ARBA" id="ARBA00022737"/>
    </source>
</evidence>
<dbReference type="PANTHER" id="PTHR10627:SF31">
    <property type="entry name" value="DODECA-SATELLITE-BINDING PROTEIN 1, ISOFORM A"/>
    <property type="match status" value="1"/>
</dbReference>
<dbReference type="GO" id="GO:0010468">
    <property type="term" value="P:regulation of gene expression"/>
    <property type="evidence" value="ECO:0007669"/>
    <property type="project" value="UniProtKB-ARBA"/>
</dbReference>
<dbReference type="SUPFAM" id="SSF54791">
    <property type="entry name" value="Eukaryotic type KH-domain (KH-domain type I)"/>
    <property type="match status" value="14"/>
</dbReference>
<evidence type="ECO:0000259" key="8">
    <source>
        <dbReference type="SMART" id="SM00322"/>
    </source>
</evidence>
<dbReference type="Pfam" id="PF00013">
    <property type="entry name" value="KH_1"/>
    <property type="match status" value="13"/>
</dbReference>
<dbReference type="EMBL" id="JAPWDV010000001">
    <property type="protein sequence ID" value="KAJ6225250.1"/>
    <property type="molecule type" value="Genomic_DNA"/>
</dbReference>
<keyword evidence="2" id="KW-0963">Cytoplasm</keyword>
<feature type="region of interest" description="Disordered" evidence="7">
    <location>
        <begin position="980"/>
        <end position="1001"/>
    </location>
</feature>
<evidence type="ECO:0000256" key="5">
    <source>
        <dbReference type="PROSITE-ProRule" id="PRU00117"/>
    </source>
</evidence>
<dbReference type="PANTHER" id="PTHR10627">
    <property type="entry name" value="SCP160"/>
    <property type="match status" value="1"/>
</dbReference>
<dbReference type="OrthoDB" id="10027144at2759"/>
<feature type="compositionally biased region" description="Low complexity" evidence="7">
    <location>
        <begin position="524"/>
        <end position="538"/>
    </location>
</feature>
<evidence type="ECO:0000256" key="2">
    <source>
        <dbReference type="ARBA" id="ARBA00022490"/>
    </source>
</evidence>
<dbReference type="OMA" id="DHAGQQV"/>
<sequence>MASEIVTNQAVLNGDDVHLNGDGVVPPNGVIDGTGDEQSSGPSTSTETTLPKYEDMFPALPGGLGGPGSSTLNIGGGSSIGGIGLSVAARLGANRSAAGNASNNQAPKLRRSNVTKIYRVAPEERRAISRNRFGEQSELSKICSDIMAKTSTDIQLTNLKDGTLNFLISGKEEATDKARHLLSAEFQTQIVHQLAIPKEHHRIILGKNGKKLLDLEQATGTRIQIPKQDDPSENIRIMGMRESIDKAVHEIISISDQALSRHIERLIVPKIYHPFIVGPFGRTLDEINKETGAKVNVPPQSVQKDELSITGERNAVLRAKERVLAIYDEKKRRTQTVSIEVKKPQHKYIVGPKGHTLNEIFEITGVSVEMPSPDSTLETIVLRGEPDKLANALSVLYAKAHSETGEEIDVPGWVQRHILGPKGTKFQELSLQFPKVNVSFEFDEHKIKMLGPVADVRLASDILKKRSEEIMAQFSIVELPISDQKHIRSLIVGKNGVNLKQIREETKASIQVIGEVNPPEREGSSNQRSNSNGQSKSNTASDGSPLFIRIEGTHSAVKKAKTELESLLKKLESEVQMDLVIERRFYGEIIGAKGANIRDIRSKFNEVQITFPEQFASSEKVTIRGEKKDVDECYKYLNKLNKDLLANNYRVEVPILKQLIGFLQGKDSLKNIREETGARIDLPSGDSDVITITGPKENVEKARERIQAVQSSLDDMATVDIIIPSKIHNYMLGSKGRNIKQIMSECGGVLVNFPPEGSGSDKVNVRGPKDCVAKAKKLLVAMSNDYQTNNYSEELKVRVEHHSYLIGKNGSMINKLREQTGVRVYFASDNPNSNSSRNNDQELVTITGKKENVQKARAILEEKIKELDKTIESEIRIDPKYHSLFVSRRAAVCKQLYDEYGGVNVSFPHHSDKENDRIMLKGSSECVEAVKKRIAEIIADFDAQVTESVEIDSIHHRQLLGPRGRVNAIQSEFGVRIKFPQRPPKVDNGDANGSATPDEPLDAETVKANNTVLITGRKENCEKAKEQLLALVPITITVDIPYEFHRFVIGSKGAGVRDLMERFNVNIRVPPPDQKSDTIAITGTSDAVQLAKAEMEAKLTEYEAEKANREARNFSISFTVDPKYHRKIIGKRGQVIMKIRQKFDVQINVPESKGGNVPENADQVTIIGYENNANQAKEEILKIVKDLEDLVSEELEIDQRIHPRLIGGGGKNIRRTMEQYKVDIRFPRSNQDEDFNPNLVVITGLPSAVAEAKEYLLETVDGFLDDIEVQYQPPQDHQFHINFEELSAAATVKDSGKGFSVRGGPWEKKSAKGSSATGGGHGNASLDTNSAQDFPAFGGGPGSAPNGNGLDSNGMEPSINGGSAWGPRKN</sequence>
<name>A0A9Q0RT16_BLOTA</name>
<comment type="subcellular location">
    <subcellularLocation>
        <location evidence="1">Cytoplasm</location>
    </subcellularLocation>
</comment>
<feature type="domain" description="K Homology" evidence="8">
    <location>
        <begin position="260"/>
        <end position="328"/>
    </location>
</feature>
<feature type="domain" description="K Homology" evidence="8">
    <location>
        <begin position="473"/>
        <end position="569"/>
    </location>
</feature>
<feature type="domain" description="K Homology" evidence="8">
    <location>
        <begin position="715"/>
        <end position="784"/>
    </location>
</feature>
<dbReference type="SMART" id="SM00322">
    <property type="entry name" value="KH"/>
    <property type="match status" value="14"/>
</dbReference>
<dbReference type="InterPro" id="IPR036612">
    <property type="entry name" value="KH_dom_type_1_sf"/>
</dbReference>
<feature type="coiled-coil region" evidence="6">
    <location>
        <begin position="850"/>
        <end position="877"/>
    </location>
</feature>
<feature type="domain" description="K Homology" evidence="8">
    <location>
        <begin position="869"/>
        <end position="939"/>
    </location>
</feature>
<evidence type="ECO:0000256" key="4">
    <source>
        <dbReference type="ARBA" id="ARBA00022884"/>
    </source>
</evidence>
<feature type="domain" description="K Homology" evidence="8">
    <location>
        <begin position="1189"/>
        <end position="1261"/>
    </location>
</feature>
<evidence type="ECO:0000313" key="10">
    <source>
        <dbReference type="Proteomes" id="UP001142055"/>
    </source>
</evidence>
<feature type="domain" description="K Homology" evidence="8">
    <location>
        <begin position="402"/>
        <end position="468"/>
    </location>
</feature>
<feature type="domain" description="K Homology" evidence="8">
    <location>
        <begin position="789"/>
        <end position="865"/>
    </location>
</feature>
<evidence type="ECO:0000256" key="1">
    <source>
        <dbReference type="ARBA" id="ARBA00004496"/>
    </source>
</evidence>
<dbReference type="CDD" id="cd22408">
    <property type="entry name" value="KH-I_Vigilin_rpt4"/>
    <property type="match status" value="1"/>
</dbReference>
<accession>A0A9Q0RT16</accession>
<dbReference type="CDD" id="cd22406">
    <property type="entry name" value="KH-I_Vigilin_rpt2"/>
    <property type="match status" value="1"/>
</dbReference>
<feature type="domain" description="K Homology" evidence="8">
    <location>
        <begin position="943"/>
        <end position="1033"/>
    </location>
</feature>
<reference evidence="9" key="1">
    <citation type="submission" date="2022-12" db="EMBL/GenBank/DDBJ databases">
        <title>Genome assemblies of Blomia tropicalis.</title>
        <authorList>
            <person name="Cui Y."/>
        </authorList>
    </citation>
    <scope>NUCLEOTIDE SEQUENCE</scope>
    <source>
        <tissue evidence="9">Adult mites</tissue>
    </source>
</reference>
<comment type="caution">
    <text evidence="9">The sequence shown here is derived from an EMBL/GenBank/DDBJ whole genome shotgun (WGS) entry which is preliminary data.</text>
</comment>
<feature type="coiled-coil region" evidence="6">
    <location>
        <begin position="1085"/>
        <end position="1112"/>
    </location>
</feature>
<gene>
    <name evidence="9" type="ORF">RDWZM_003795</name>
</gene>
<keyword evidence="4 5" id="KW-0694">RNA-binding</keyword>